<evidence type="ECO:0000256" key="3">
    <source>
        <dbReference type="ARBA" id="ARBA00022801"/>
    </source>
</evidence>
<evidence type="ECO:0000256" key="2">
    <source>
        <dbReference type="ARBA" id="ARBA00022670"/>
    </source>
</evidence>
<dbReference type="NCBIfam" id="TIGR01543">
    <property type="entry name" value="proheadase_HK97"/>
    <property type="match status" value="1"/>
</dbReference>
<dbReference type="InterPro" id="IPR006433">
    <property type="entry name" value="Prohead_protease"/>
</dbReference>
<name>D1PND0_9FIRM</name>
<dbReference type="AlphaFoldDB" id="D1PND0"/>
<sequence length="209" mass="23678">MELNNKQLRRLNDGREYRAMTMRALGDSDAMIVEGYATTFNQPYLLYDGRDYRVMEQVAPTAFAQCDMTDVIMQYDHEGRVFARNRNNTLALSVDTTGLKVTADLGGTDIGRQVYQEIKGGYTDKMSFGFVVAEDHRTSTMDYNTGVETVLRTITKIKKLYDVSAVSIPANDMTSISARRYADGVIDGIKAERLERDNKRKKLILMLEV</sequence>
<gene>
    <name evidence="5" type="ORF">SUBVAR_05851</name>
</gene>
<dbReference type="Proteomes" id="UP000003438">
    <property type="component" value="Unassembled WGS sequence"/>
</dbReference>
<proteinExistence type="predicted"/>
<dbReference type="eggNOG" id="COG3740">
    <property type="taxonomic scope" value="Bacteria"/>
</dbReference>
<reference evidence="5" key="1">
    <citation type="submission" date="2009-12" db="EMBL/GenBank/DDBJ databases">
        <authorList>
            <person name="Weinstock G."/>
            <person name="Sodergren E."/>
            <person name="Clifton S."/>
            <person name="Fulton L."/>
            <person name="Fulton B."/>
            <person name="Courtney L."/>
            <person name="Fronick C."/>
            <person name="Harrison M."/>
            <person name="Strong C."/>
            <person name="Farmer C."/>
            <person name="Delahaunty K."/>
            <person name="Markovic C."/>
            <person name="Hall O."/>
            <person name="Minx P."/>
            <person name="Tomlinson C."/>
            <person name="Mitreva M."/>
            <person name="Nelson J."/>
            <person name="Hou S."/>
            <person name="Wollam A."/>
            <person name="Pepin K.H."/>
            <person name="Johnson M."/>
            <person name="Bhonagiri V."/>
            <person name="Nash W.E."/>
            <person name="Warren W."/>
            <person name="Chinwalla A."/>
            <person name="Mardis E.R."/>
            <person name="Wilson R.K."/>
        </authorList>
    </citation>
    <scope>NUCLEOTIDE SEQUENCE [LARGE SCALE GENOMIC DNA]</scope>
    <source>
        <strain evidence="5">DSM 15176</strain>
    </source>
</reference>
<evidence type="ECO:0000256" key="1">
    <source>
        <dbReference type="ARBA" id="ARBA00022612"/>
    </source>
</evidence>
<organism evidence="5 6">
    <name type="scientific">Subdoligranulum variabile DSM 15176</name>
    <dbReference type="NCBI Taxonomy" id="411471"/>
    <lineage>
        <taxon>Bacteria</taxon>
        <taxon>Bacillati</taxon>
        <taxon>Bacillota</taxon>
        <taxon>Clostridia</taxon>
        <taxon>Eubacteriales</taxon>
        <taxon>Oscillospiraceae</taxon>
        <taxon>Subdoligranulum</taxon>
    </lineage>
</organism>
<keyword evidence="2 5" id="KW-0645">Protease</keyword>
<protein>
    <submittedName>
        <fullName evidence="5">Phage prohead protease, HK97 family</fullName>
        <ecNumber evidence="5">3.4.-.-</ecNumber>
    </submittedName>
</protein>
<dbReference type="STRING" id="411471.SUBVAR_05851"/>
<dbReference type="Pfam" id="PF04586">
    <property type="entry name" value="Peptidase_S78"/>
    <property type="match status" value="1"/>
</dbReference>
<dbReference type="OrthoDB" id="64791at2"/>
<feature type="domain" description="Prohead serine protease" evidence="4">
    <location>
        <begin position="23"/>
        <end position="179"/>
    </location>
</feature>
<dbReference type="HOGENOM" id="CLU_097078_0_0_9"/>
<dbReference type="RefSeq" id="WP_007047225.1">
    <property type="nucleotide sequence ID" value="NZ_GG704769.1"/>
</dbReference>
<keyword evidence="3 5" id="KW-0378">Hydrolase</keyword>
<dbReference type="GO" id="GO:0008233">
    <property type="term" value="F:peptidase activity"/>
    <property type="evidence" value="ECO:0007669"/>
    <property type="project" value="UniProtKB-KW"/>
</dbReference>
<accession>D1PND0</accession>
<evidence type="ECO:0000313" key="6">
    <source>
        <dbReference type="Proteomes" id="UP000003438"/>
    </source>
</evidence>
<keyword evidence="1" id="KW-1188">Viral release from host cell</keyword>
<dbReference type="EC" id="3.4.-.-" evidence="5"/>
<dbReference type="InterPro" id="IPR054613">
    <property type="entry name" value="Peptidase_S78_dom"/>
</dbReference>
<dbReference type="EMBL" id="ACBY02000023">
    <property type="protein sequence ID" value="EFB76065.1"/>
    <property type="molecule type" value="Genomic_DNA"/>
</dbReference>
<dbReference type="GO" id="GO:0006508">
    <property type="term" value="P:proteolysis"/>
    <property type="evidence" value="ECO:0007669"/>
    <property type="project" value="UniProtKB-KW"/>
</dbReference>
<keyword evidence="6" id="KW-1185">Reference proteome</keyword>
<evidence type="ECO:0000259" key="4">
    <source>
        <dbReference type="Pfam" id="PF04586"/>
    </source>
</evidence>
<evidence type="ECO:0000313" key="5">
    <source>
        <dbReference type="EMBL" id="EFB76065.1"/>
    </source>
</evidence>
<comment type="caution">
    <text evidence="5">The sequence shown here is derived from an EMBL/GenBank/DDBJ whole genome shotgun (WGS) entry which is preliminary data.</text>
</comment>